<evidence type="ECO:0000256" key="6">
    <source>
        <dbReference type="ARBA" id="ARBA00044538"/>
    </source>
</evidence>
<organism evidence="7 8">
    <name type="scientific">Aerococcus kribbianus</name>
    <dbReference type="NCBI Taxonomy" id="2999064"/>
    <lineage>
        <taxon>Bacteria</taxon>
        <taxon>Bacillati</taxon>
        <taxon>Bacillota</taxon>
        <taxon>Bacilli</taxon>
        <taxon>Lactobacillales</taxon>
        <taxon>Aerococcaceae</taxon>
        <taxon>Aerococcus</taxon>
    </lineage>
</organism>
<accession>A0A9X3FN65</accession>
<evidence type="ECO:0000256" key="3">
    <source>
        <dbReference type="ARBA" id="ARBA00022801"/>
    </source>
</evidence>
<dbReference type="GO" id="GO:0008234">
    <property type="term" value="F:cysteine-type peptidase activity"/>
    <property type="evidence" value="ECO:0007669"/>
    <property type="project" value="UniProtKB-KW"/>
</dbReference>
<comment type="caution">
    <text evidence="7">The sequence shown here is derived from an EMBL/GenBank/DDBJ whole genome shotgun (WGS) entry which is preliminary data.</text>
</comment>
<dbReference type="SUPFAM" id="SSF118010">
    <property type="entry name" value="TM1457-like"/>
    <property type="match status" value="1"/>
</dbReference>
<dbReference type="GO" id="GO:0042254">
    <property type="term" value="P:ribosome biogenesis"/>
    <property type="evidence" value="ECO:0007669"/>
    <property type="project" value="UniProtKB-KW"/>
</dbReference>
<name>A0A9X3FN65_9LACT</name>
<evidence type="ECO:0000256" key="2">
    <source>
        <dbReference type="ARBA" id="ARBA00022670"/>
    </source>
</evidence>
<dbReference type="InterPro" id="IPR036764">
    <property type="entry name" value="Peptidase_Prp_sf"/>
</dbReference>
<comment type="similarity">
    <text evidence="5">Belongs to the Prp family.</text>
</comment>
<dbReference type="CDD" id="cd16332">
    <property type="entry name" value="Prp-like"/>
    <property type="match status" value="1"/>
</dbReference>
<dbReference type="Pfam" id="PF04327">
    <property type="entry name" value="Peptidase_Prp"/>
    <property type="match status" value="1"/>
</dbReference>
<keyword evidence="3" id="KW-0378">Hydrolase</keyword>
<reference evidence="7" key="1">
    <citation type="submission" date="2022-12" db="EMBL/GenBank/DDBJ databases">
        <title>Description and comparative metabolic analysis of Aerococcus sp. nov., isolated from the feces of a pig.</title>
        <authorList>
            <person name="Chang Y.-H."/>
        </authorList>
    </citation>
    <scope>NUCLEOTIDE SEQUENCE</scope>
    <source>
        <strain evidence="7">YH-aer222</strain>
    </source>
</reference>
<proteinExistence type="inferred from homology"/>
<dbReference type="InterPro" id="IPR007422">
    <property type="entry name" value="Peptidase_Prp"/>
</dbReference>
<sequence length="112" mass="12218">MISAVFKANITKEIIALEISGHAMSGPHGYDIVCAGVSAVVISTVNNLSRLGKIDPILETDDREGGYLYLELPDDLSDQQIALSQMLLQACYYALKDDIQTEYPQSLRVSLA</sequence>
<evidence type="ECO:0000313" key="7">
    <source>
        <dbReference type="EMBL" id="MCZ0724974.1"/>
    </source>
</evidence>
<dbReference type="PANTHER" id="PTHR39178:SF1">
    <property type="entry name" value="RIBOSOMAL-PROCESSING CYSTEINE PROTEASE PRP"/>
    <property type="match status" value="1"/>
</dbReference>
<evidence type="ECO:0000313" key="8">
    <source>
        <dbReference type="Proteomes" id="UP001146670"/>
    </source>
</evidence>
<dbReference type="RefSeq" id="WP_268751299.1">
    <property type="nucleotide sequence ID" value="NZ_JAPRFQ010000001.1"/>
</dbReference>
<keyword evidence="1" id="KW-0690">Ribosome biogenesis</keyword>
<evidence type="ECO:0000256" key="1">
    <source>
        <dbReference type="ARBA" id="ARBA00022517"/>
    </source>
</evidence>
<dbReference type="AlphaFoldDB" id="A0A9X3FN65"/>
<dbReference type="Gene3D" id="3.30.70.1490">
    <property type="entry name" value="Cysteine protease Prp"/>
    <property type="match status" value="1"/>
</dbReference>
<evidence type="ECO:0000256" key="5">
    <source>
        <dbReference type="ARBA" id="ARBA00044503"/>
    </source>
</evidence>
<keyword evidence="2 7" id="KW-0645">Protease</keyword>
<dbReference type="Proteomes" id="UP001146670">
    <property type="component" value="Unassembled WGS sequence"/>
</dbReference>
<dbReference type="GO" id="GO:0006508">
    <property type="term" value="P:proteolysis"/>
    <property type="evidence" value="ECO:0007669"/>
    <property type="project" value="UniProtKB-KW"/>
</dbReference>
<evidence type="ECO:0000256" key="4">
    <source>
        <dbReference type="ARBA" id="ARBA00022807"/>
    </source>
</evidence>
<gene>
    <name evidence="7" type="ORF">OW157_00140</name>
</gene>
<keyword evidence="8" id="KW-1185">Reference proteome</keyword>
<keyword evidence="4" id="KW-0788">Thiol protease</keyword>
<protein>
    <recommendedName>
        <fullName evidence="6">Ribosomal processing cysteine protease Prp</fullName>
    </recommendedName>
</protein>
<dbReference type="PANTHER" id="PTHR39178">
    <property type="entry name" value="HYPOTHETICAL RIBOSOME-ASSOCIATED PROTEIN"/>
    <property type="match status" value="1"/>
</dbReference>
<dbReference type="EMBL" id="JAPRFR010000001">
    <property type="protein sequence ID" value="MCZ0724974.1"/>
    <property type="molecule type" value="Genomic_DNA"/>
</dbReference>